<gene>
    <name evidence="1" type="ORF">I595_3533</name>
</gene>
<keyword evidence="2" id="KW-1185">Reference proteome</keyword>
<dbReference type="OrthoDB" id="1442131at2"/>
<name>A0A0N8H3E8_9FLAO</name>
<sequence length="145" mass="16022">MALILMLFSCKGQKDVLQTGQGGERVKLLVKEQFVPTEDGGMVTLVATNFKELNTFYRDINKTRKPGLPVPQVDFSKEAVILVCSGALSEDINLFKVSGEKDTYFITSSQVGYKGEESATMPLYVFVVAQPINKIQVRNGLKPDN</sequence>
<organism evidence="1 2">
    <name type="scientific">Croceitalea dokdonensis DOKDO 023</name>
    <dbReference type="NCBI Taxonomy" id="1300341"/>
    <lineage>
        <taxon>Bacteria</taxon>
        <taxon>Pseudomonadati</taxon>
        <taxon>Bacteroidota</taxon>
        <taxon>Flavobacteriia</taxon>
        <taxon>Flavobacteriales</taxon>
        <taxon>Flavobacteriaceae</taxon>
        <taxon>Croceitalea</taxon>
    </lineage>
</organism>
<dbReference type="Proteomes" id="UP000050280">
    <property type="component" value="Unassembled WGS sequence"/>
</dbReference>
<dbReference type="AlphaFoldDB" id="A0A0N8H3E8"/>
<evidence type="ECO:0000313" key="2">
    <source>
        <dbReference type="Proteomes" id="UP000050280"/>
    </source>
</evidence>
<reference evidence="1 2" key="1">
    <citation type="submission" date="2015-09" db="EMBL/GenBank/DDBJ databases">
        <title>Genome sequence of the marine flavobacterium Croceitalea dokdonensis DOKDO 023 that contains proton- and sodium-pumping rhodopsins.</title>
        <authorList>
            <person name="Kwon S.-K."/>
            <person name="Lee H.K."/>
            <person name="Kwak M.-J."/>
            <person name="Kim J.F."/>
        </authorList>
    </citation>
    <scope>NUCLEOTIDE SEQUENCE [LARGE SCALE GENOMIC DNA]</scope>
    <source>
        <strain evidence="1 2">DOKDO 023</strain>
    </source>
</reference>
<evidence type="ECO:0000313" key="1">
    <source>
        <dbReference type="EMBL" id="KPM30372.1"/>
    </source>
</evidence>
<comment type="caution">
    <text evidence="1">The sequence shown here is derived from an EMBL/GenBank/DDBJ whole genome shotgun (WGS) entry which is preliminary data.</text>
</comment>
<accession>A0A0N8H3E8</accession>
<dbReference type="RefSeq" id="WP_157449789.1">
    <property type="nucleotide sequence ID" value="NZ_LDJX01000010.1"/>
</dbReference>
<protein>
    <submittedName>
        <fullName evidence="1">Uncharacterized protein</fullName>
    </submittedName>
</protein>
<proteinExistence type="predicted"/>
<dbReference type="STRING" id="1300341.I595_3533"/>
<dbReference type="EMBL" id="LDJX01000010">
    <property type="protein sequence ID" value="KPM30372.1"/>
    <property type="molecule type" value="Genomic_DNA"/>
</dbReference>